<evidence type="ECO:0000313" key="1">
    <source>
        <dbReference type="EMBL" id="KIH54546.1"/>
    </source>
</evidence>
<protein>
    <recommendedName>
        <fullName evidence="3">MULE transposase domain-containing protein</fullName>
    </recommendedName>
</protein>
<dbReference type="OrthoDB" id="5866964at2759"/>
<keyword evidence="2" id="KW-1185">Reference proteome</keyword>
<gene>
    <name evidence="1" type="ORF">ANCDUO_15307</name>
</gene>
<evidence type="ECO:0000313" key="2">
    <source>
        <dbReference type="Proteomes" id="UP000054047"/>
    </source>
</evidence>
<dbReference type="EMBL" id="KN738934">
    <property type="protein sequence ID" value="KIH54546.1"/>
    <property type="molecule type" value="Genomic_DNA"/>
</dbReference>
<organism evidence="1 2">
    <name type="scientific">Ancylostoma duodenale</name>
    <dbReference type="NCBI Taxonomy" id="51022"/>
    <lineage>
        <taxon>Eukaryota</taxon>
        <taxon>Metazoa</taxon>
        <taxon>Ecdysozoa</taxon>
        <taxon>Nematoda</taxon>
        <taxon>Chromadorea</taxon>
        <taxon>Rhabditida</taxon>
        <taxon>Rhabditina</taxon>
        <taxon>Rhabditomorpha</taxon>
        <taxon>Strongyloidea</taxon>
        <taxon>Ancylostomatidae</taxon>
        <taxon>Ancylostomatinae</taxon>
        <taxon>Ancylostoma</taxon>
    </lineage>
</organism>
<evidence type="ECO:0008006" key="3">
    <source>
        <dbReference type="Google" id="ProtNLM"/>
    </source>
</evidence>
<reference evidence="1 2" key="1">
    <citation type="submission" date="2013-12" db="EMBL/GenBank/DDBJ databases">
        <title>Draft genome of the parsitic nematode Ancylostoma duodenale.</title>
        <authorList>
            <person name="Mitreva M."/>
        </authorList>
    </citation>
    <scope>NUCLEOTIDE SEQUENCE [LARGE SCALE GENOMIC DNA]</scope>
    <source>
        <strain evidence="1 2">Zhejiang</strain>
    </source>
</reference>
<dbReference type="Proteomes" id="UP000054047">
    <property type="component" value="Unassembled WGS sequence"/>
</dbReference>
<proteinExistence type="predicted"/>
<name>A0A0C2GC48_9BILA</name>
<sequence length="99" mass="11821">MTDDANTFWNGFKRAFPSSWAQKLLCLWHVQQAMKRNAKKELKNSDDLLEPFLIKVREICHARDKDTFVAKYTSLLKYLRVEVKKKQLHTWKSRGKIPR</sequence>
<dbReference type="AlphaFoldDB" id="A0A0C2GC48"/>
<accession>A0A0C2GC48</accession>